<accession>A0AC61QQG1</accession>
<dbReference type="EMBL" id="SRZC01000015">
    <property type="protein sequence ID" value="TGX81572.1"/>
    <property type="molecule type" value="Genomic_DNA"/>
</dbReference>
<evidence type="ECO:0000313" key="1">
    <source>
        <dbReference type="EMBL" id="TGX81572.1"/>
    </source>
</evidence>
<evidence type="ECO:0000313" key="2">
    <source>
        <dbReference type="Proteomes" id="UP000308886"/>
    </source>
</evidence>
<proteinExistence type="predicted"/>
<protein>
    <submittedName>
        <fullName evidence="1">Bifunctional metallophosphatase/5'-nucleotidase</fullName>
    </submittedName>
</protein>
<name>A0AC61QQG1_9BACT</name>
<organism evidence="1 2">
    <name type="scientific">Palleniella muris</name>
    <dbReference type="NCBI Taxonomy" id="3038145"/>
    <lineage>
        <taxon>Bacteria</taxon>
        <taxon>Pseudomonadati</taxon>
        <taxon>Bacteroidota</taxon>
        <taxon>Bacteroidia</taxon>
        <taxon>Bacteroidales</taxon>
        <taxon>Prevotellaceae</taxon>
        <taxon>Palleniella</taxon>
    </lineage>
</organism>
<keyword evidence="2" id="KW-1185">Reference proteome</keyword>
<gene>
    <name evidence="1" type="ORF">E5358_09760</name>
</gene>
<reference evidence="1" key="1">
    <citation type="submission" date="2019-04" db="EMBL/GenBank/DDBJ databases">
        <title>Microbes associate with the intestines of laboratory mice.</title>
        <authorList>
            <person name="Navarre W."/>
            <person name="Wong E."/>
            <person name="Huang K."/>
            <person name="Tropini C."/>
            <person name="Ng K."/>
            <person name="Yu B."/>
        </authorList>
    </citation>
    <scope>NUCLEOTIDE SEQUENCE</scope>
    <source>
        <strain evidence="1">NM73_A23</strain>
    </source>
</reference>
<sequence length="280" mass="30998">MIDSIKIKAIVVCALVCTLLPAYAQKRLTILHTNDTHSCVLPMNPNLSDKSIAGRGGYLRRITLINEERKKDPDLLYIDSGDFSQGSSYYTLFKGDVEVQLMNEMGCDASTIGNHEWDYGLENLVRNARMAKFPFICSNYDFKGTELENVIKPYTIIKRNGLKIGIFALCPPLEGLVFAGNCKGVTYNDPVACGLEMGTFLKKKKKCDVVICISHLGWDERGDIGMIKGSRNIDIVLGGHSHSYFTELQYAKDLDGKDVPADQNGKSGIYVGKIVLELGK</sequence>
<dbReference type="Proteomes" id="UP000308886">
    <property type="component" value="Unassembled WGS sequence"/>
</dbReference>
<comment type="caution">
    <text evidence="1">The sequence shown here is derived from an EMBL/GenBank/DDBJ whole genome shotgun (WGS) entry which is preliminary data.</text>
</comment>